<proteinExistence type="predicted"/>
<dbReference type="EMBL" id="LVXG01000023">
    <property type="protein sequence ID" value="OQP47482.1"/>
    <property type="molecule type" value="Genomic_DNA"/>
</dbReference>
<dbReference type="Proteomes" id="UP000192610">
    <property type="component" value="Unassembled WGS sequence"/>
</dbReference>
<evidence type="ECO:0000313" key="1">
    <source>
        <dbReference type="EMBL" id="OQP47482.1"/>
    </source>
</evidence>
<evidence type="ECO:0000313" key="2">
    <source>
        <dbReference type="Proteomes" id="UP000192610"/>
    </source>
</evidence>
<keyword evidence="2" id="KW-1185">Reference proteome</keyword>
<evidence type="ECO:0008006" key="3">
    <source>
        <dbReference type="Google" id="ProtNLM"/>
    </source>
</evidence>
<dbReference type="STRING" id="354355.SAMN05660816_01687"/>
<protein>
    <recommendedName>
        <fullName evidence="3">Nucleotide exchange factor GrpE</fullName>
    </recommendedName>
</protein>
<dbReference type="AlphaFoldDB" id="A0A1V9EN69"/>
<reference evidence="2" key="1">
    <citation type="submission" date="2016-04" db="EMBL/GenBank/DDBJ databases">
        <authorList>
            <person name="Chen L."/>
            <person name="Zhuang W."/>
            <person name="Wang G."/>
        </authorList>
    </citation>
    <scope>NUCLEOTIDE SEQUENCE [LARGE SCALE GENOMIC DNA]</scope>
    <source>
        <strain evidence="2">17621</strain>
    </source>
</reference>
<name>A0A1V9EN69_9BACT</name>
<accession>A0A1V9EN69</accession>
<sequence>MANLVFELEKKLSTGQPSTGIVRNIDRMKNVLEEAGFMLLNPLGEPYNEARTDLEASITGEATGKLHVLDVIKPIVYTQQEDGRSLLQKGVVIVGNK</sequence>
<comment type="caution">
    <text evidence="1">The sequence shown here is derived from an EMBL/GenBank/DDBJ whole genome shotgun (WGS) entry which is preliminary data.</text>
</comment>
<organism evidence="1 2">
    <name type="scientific">Niastella yeongjuensis</name>
    <dbReference type="NCBI Taxonomy" id="354355"/>
    <lineage>
        <taxon>Bacteria</taxon>
        <taxon>Pseudomonadati</taxon>
        <taxon>Bacteroidota</taxon>
        <taxon>Chitinophagia</taxon>
        <taxon>Chitinophagales</taxon>
        <taxon>Chitinophagaceae</taxon>
        <taxon>Niastella</taxon>
    </lineage>
</organism>
<gene>
    <name evidence="1" type="ORF">A4H97_08300</name>
</gene>